<dbReference type="InterPro" id="IPR000683">
    <property type="entry name" value="Gfo/Idh/MocA-like_OxRdtase_N"/>
</dbReference>
<feature type="domain" description="Gfo/Idh/MocA-like oxidoreductase N-terminal" evidence="3">
    <location>
        <begin position="6"/>
        <end position="135"/>
    </location>
</feature>
<evidence type="ECO:0000259" key="4">
    <source>
        <dbReference type="Pfam" id="PF22725"/>
    </source>
</evidence>
<protein>
    <recommendedName>
        <fullName evidence="6">Inositol 2-dehydrogenase</fullName>
    </recommendedName>
</protein>
<accession>A0A7S3PVB2</accession>
<organism evidence="5">
    <name type="scientific">Chaetoceros debilis</name>
    <dbReference type="NCBI Taxonomy" id="122233"/>
    <lineage>
        <taxon>Eukaryota</taxon>
        <taxon>Sar</taxon>
        <taxon>Stramenopiles</taxon>
        <taxon>Ochrophyta</taxon>
        <taxon>Bacillariophyta</taxon>
        <taxon>Coscinodiscophyceae</taxon>
        <taxon>Chaetocerotophycidae</taxon>
        <taxon>Chaetocerotales</taxon>
        <taxon>Chaetocerotaceae</taxon>
        <taxon>Chaetoceros</taxon>
    </lineage>
</organism>
<dbReference type="Pfam" id="PF22725">
    <property type="entry name" value="GFO_IDH_MocA_C3"/>
    <property type="match status" value="1"/>
</dbReference>
<name>A0A7S3PVB2_9STRA</name>
<keyword evidence="2" id="KW-0560">Oxidoreductase</keyword>
<dbReference type="GO" id="GO:0006740">
    <property type="term" value="P:NADPH regeneration"/>
    <property type="evidence" value="ECO:0007669"/>
    <property type="project" value="TreeGrafter"/>
</dbReference>
<comment type="similarity">
    <text evidence="1">Belongs to the Gfo/Idh/MocA family.</text>
</comment>
<dbReference type="InterPro" id="IPR055170">
    <property type="entry name" value="GFO_IDH_MocA-like_dom"/>
</dbReference>
<gene>
    <name evidence="5" type="ORF">CDEB00056_LOCUS1422</name>
</gene>
<dbReference type="GO" id="GO:0000166">
    <property type="term" value="F:nucleotide binding"/>
    <property type="evidence" value="ECO:0007669"/>
    <property type="project" value="InterPro"/>
</dbReference>
<dbReference type="SUPFAM" id="SSF51735">
    <property type="entry name" value="NAD(P)-binding Rossmann-fold domains"/>
    <property type="match status" value="1"/>
</dbReference>
<evidence type="ECO:0000259" key="3">
    <source>
        <dbReference type="Pfam" id="PF01408"/>
    </source>
</evidence>
<dbReference type="Gene3D" id="3.40.50.720">
    <property type="entry name" value="NAD(P)-binding Rossmann-like Domain"/>
    <property type="match status" value="1"/>
</dbReference>
<sequence>MTQRAKIVLVGTGRMGDIRAKLMYANPKIDLCGVVDINMDAAEKFASKYQAMPFSELTDAIDHFGTNGSISEERDASKIDGIVVCTPTFTHEGVIKKAAEYGIHIFIEKPVDETADKITNLFEICETHGAKLCCGFQRRFDPTYKAVADAVRSKKIGKPVSASIFFADHPCPPIEFLLTGGCVFMDLSAHDVDFARYALDDDVVSVYATGSSSDERLKEAGVHDNAVMVMTFKKGAVVTLTMSRSACYGYDQRCEIFGTEGLASVGNEHTNSAVIAGSSGFLQSRLKHSFPERFDVAFGAELETFTNAILDSEAWPITREDCIATQKVADAGRRSSETNEVVFI</sequence>
<evidence type="ECO:0000256" key="1">
    <source>
        <dbReference type="ARBA" id="ARBA00010928"/>
    </source>
</evidence>
<proteinExistence type="inferred from homology"/>
<dbReference type="AlphaFoldDB" id="A0A7S3PVB2"/>
<feature type="domain" description="GFO/IDH/MocA-like oxidoreductase" evidence="4">
    <location>
        <begin position="144"/>
        <end position="262"/>
    </location>
</feature>
<evidence type="ECO:0000256" key="2">
    <source>
        <dbReference type="ARBA" id="ARBA00023002"/>
    </source>
</evidence>
<dbReference type="GO" id="GO:0016491">
    <property type="term" value="F:oxidoreductase activity"/>
    <property type="evidence" value="ECO:0007669"/>
    <property type="project" value="UniProtKB-KW"/>
</dbReference>
<evidence type="ECO:0008006" key="6">
    <source>
        <dbReference type="Google" id="ProtNLM"/>
    </source>
</evidence>
<evidence type="ECO:0000313" key="5">
    <source>
        <dbReference type="EMBL" id="CAE0456581.1"/>
    </source>
</evidence>
<dbReference type="SUPFAM" id="SSF55347">
    <property type="entry name" value="Glyceraldehyde-3-phosphate dehydrogenase-like, C-terminal domain"/>
    <property type="match status" value="1"/>
</dbReference>
<dbReference type="Pfam" id="PF01408">
    <property type="entry name" value="GFO_IDH_MocA"/>
    <property type="match status" value="1"/>
</dbReference>
<dbReference type="Gene3D" id="3.30.360.10">
    <property type="entry name" value="Dihydrodipicolinate Reductase, domain 2"/>
    <property type="match status" value="1"/>
</dbReference>
<dbReference type="EMBL" id="HBIO01001964">
    <property type="protein sequence ID" value="CAE0456581.1"/>
    <property type="molecule type" value="Transcribed_RNA"/>
</dbReference>
<dbReference type="PANTHER" id="PTHR42840">
    <property type="entry name" value="NAD(P)-BINDING ROSSMANN-FOLD SUPERFAMILY PROTEIN-RELATED"/>
    <property type="match status" value="1"/>
</dbReference>
<dbReference type="GO" id="GO:0005737">
    <property type="term" value="C:cytoplasm"/>
    <property type="evidence" value="ECO:0007669"/>
    <property type="project" value="TreeGrafter"/>
</dbReference>
<dbReference type="PANTHER" id="PTHR42840:SF3">
    <property type="entry name" value="BINDING ROSSMANN FOLD OXIDOREDUCTASE, PUTATIVE (AFU_ORTHOLOGUE AFUA_2G10240)-RELATED"/>
    <property type="match status" value="1"/>
</dbReference>
<dbReference type="InterPro" id="IPR036291">
    <property type="entry name" value="NAD(P)-bd_dom_sf"/>
</dbReference>
<reference evidence="5" key="1">
    <citation type="submission" date="2021-01" db="EMBL/GenBank/DDBJ databases">
        <authorList>
            <person name="Corre E."/>
            <person name="Pelletier E."/>
            <person name="Niang G."/>
            <person name="Scheremetjew M."/>
            <person name="Finn R."/>
            <person name="Kale V."/>
            <person name="Holt S."/>
            <person name="Cochrane G."/>
            <person name="Meng A."/>
            <person name="Brown T."/>
            <person name="Cohen L."/>
        </authorList>
    </citation>
    <scope>NUCLEOTIDE SEQUENCE</scope>
    <source>
        <strain evidence="5">MM31A-1</strain>
    </source>
</reference>